<dbReference type="AlphaFoldDB" id="A0ABD2RHQ6"/>
<protein>
    <recommendedName>
        <fullName evidence="1">Isopenicillin N synthase-like Fe(2+) 2OG dioxygenase domain-containing protein</fullName>
    </recommendedName>
</protein>
<dbReference type="InterPro" id="IPR027443">
    <property type="entry name" value="IPNS-like_sf"/>
</dbReference>
<accession>A0ABD2RHQ6</accession>
<dbReference type="Pfam" id="PF03171">
    <property type="entry name" value="2OG-FeII_Oxy"/>
    <property type="match status" value="1"/>
</dbReference>
<dbReference type="InterPro" id="IPR044861">
    <property type="entry name" value="IPNS-like_FE2OG_OXY"/>
</dbReference>
<gene>
    <name evidence="2" type="ORF">AABB24_034631</name>
</gene>
<evidence type="ECO:0000259" key="1">
    <source>
        <dbReference type="Pfam" id="PF03171"/>
    </source>
</evidence>
<dbReference type="Gene3D" id="2.60.120.330">
    <property type="entry name" value="B-lactam Antibiotic, Isopenicillin N Synthase, Chain"/>
    <property type="match status" value="1"/>
</dbReference>
<evidence type="ECO:0000313" key="2">
    <source>
        <dbReference type="EMBL" id="KAL3330907.1"/>
    </source>
</evidence>
<dbReference type="EMBL" id="JBJKTR010000020">
    <property type="protein sequence ID" value="KAL3330907.1"/>
    <property type="molecule type" value="Genomic_DNA"/>
</dbReference>
<reference evidence="2 3" key="1">
    <citation type="submission" date="2024-05" db="EMBL/GenBank/DDBJ databases">
        <title>De novo assembly of an allotetraploid wild potato.</title>
        <authorList>
            <person name="Hosaka A.J."/>
        </authorList>
    </citation>
    <scope>NUCLEOTIDE SEQUENCE [LARGE SCALE GENOMIC DNA]</scope>
    <source>
        <tissue evidence="2">Young leaves</tissue>
    </source>
</reference>
<dbReference type="EMBL" id="JBJKTR010000020">
    <property type="protein sequence ID" value="KAL3330905.1"/>
    <property type="molecule type" value="Genomic_DNA"/>
</dbReference>
<organism evidence="2 3">
    <name type="scientific">Solanum stoloniferum</name>
    <dbReference type="NCBI Taxonomy" id="62892"/>
    <lineage>
        <taxon>Eukaryota</taxon>
        <taxon>Viridiplantae</taxon>
        <taxon>Streptophyta</taxon>
        <taxon>Embryophyta</taxon>
        <taxon>Tracheophyta</taxon>
        <taxon>Spermatophyta</taxon>
        <taxon>Magnoliopsida</taxon>
        <taxon>eudicotyledons</taxon>
        <taxon>Gunneridae</taxon>
        <taxon>Pentapetalae</taxon>
        <taxon>asterids</taxon>
        <taxon>lamiids</taxon>
        <taxon>Solanales</taxon>
        <taxon>Solanaceae</taxon>
        <taxon>Solanoideae</taxon>
        <taxon>Solaneae</taxon>
        <taxon>Solanum</taxon>
    </lineage>
</organism>
<dbReference type="InterPro" id="IPR050231">
    <property type="entry name" value="Iron_ascorbate_oxido_reductase"/>
</dbReference>
<sequence length="172" mass="19929">MELDEMLKRMIFETLGLNHYIDEFLDSNIFFLRFTNYKANKGKDGDIPELPSHTDGAYLTIIKQKQIGLQVLNKNGEWIELNTSPNSYFVLAGDVLMAWTNGRLQSAPHRVHMKSDRYSIQLFSIPKPDYTVKVPKELVDEEHPLLFKPFNMSEFYKYIISTGGNLKKYCGL</sequence>
<dbReference type="SUPFAM" id="SSF51197">
    <property type="entry name" value="Clavaminate synthase-like"/>
    <property type="match status" value="1"/>
</dbReference>
<feature type="domain" description="Isopenicillin N synthase-like Fe(2+) 2OG dioxygenase" evidence="1">
    <location>
        <begin position="38"/>
        <end position="124"/>
    </location>
</feature>
<dbReference type="EMBL" id="JBJKTR010000020">
    <property type="protein sequence ID" value="KAL3330906.1"/>
    <property type="molecule type" value="Genomic_DNA"/>
</dbReference>
<name>A0ABD2RHQ6_9SOLN</name>
<dbReference type="Proteomes" id="UP001627284">
    <property type="component" value="Unassembled WGS sequence"/>
</dbReference>
<comment type="caution">
    <text evidence="2">The sequence shown here is derived from an EMBL/GenBank/DDBJ whole genome shotgun (WGS) entry which is preliminary data.</text>
</comment>
<keyword evidence="3" id="KW-1185">Reference proteome</keyword>
<dbReference type="PANTHER" id="PTHR47990">
    <property type="entry name" value="2-OXOGLUTARATE (2OG) AND FE(II)-DEPENDENT OXYGENASE SUPERFAMILY PROTEIN-RELATED"/>
    <property type="match status" value="1"/>
</dbReference>
<proteinExistence type="predicted"/>
<evidence type="ECO:0000313" key="3">
    <source>
        <dbReference type="Proteomes" id="UP001627284"/>
    </source>
</evidence>